<proteinExistence type="inferred from homology"/>
<evidence type="ECO:0000256" key="1">
    <source>
        <dbReference type="ARBA" id="ARBA00006525"/>
    </source>
</evidence>
<evidence type="ECO:0000259" key="2">
    <source>
        <dbReference type="Pfam" id="PF02481"/>
    </source>
</evidence>
<dbReference type="EMBL" id="SHKW01000001">
    <property type="protein sequence ID" value="RZU42779.1"/>
    <property type="molecule type" value="Genomic_DNA"/>
</dbReference>
<dbReference type="InterPro" id="IPR003488">
    <property type="entry name" value="DprA"/>
</dbReference>
<dbReference type="Pfam" id="PF17782">
    <property type="entry name" value="WHD_DprA"/>
    <property type="match status" value="1"/>
</dbReference>
<dbReference type="Gene3D" id="3.40.50.450">
    <property type="match status" value="1"/>
</dbReference>
<dbReference type="InterPro" id="IPR041614">
    <property type="entry name" value="DprA_WH"/>
</dbReference>
<dbReference type="AlphaFoldDB" id="A0A4Q7YZZ5"/>
<evidence type="ECO:0000259" key="3">
    <source>
        <dbReference type="Pfam" id="PF17782"/>
    </source>
</evidence>
<gene>
    <name evidence="4" type="ORF">BDD14_4375</name>
</gene>
<accession>A0A4Q7YZZ5</accession>
<comment type="similarity">
    <text evidence="1">Belongs to the DprA/Smf family.</text>
</comment>
<dbReference type="Pfam" id="PF02481">
    <property type="entry name" value="DNA_processg_A"/>
    <property type="match status" value="1"/>
</dbReference>
<dbReference type="PANTHER" id="PTHR43022:SF1">
    <property type="entry name" value="PROTEIN SMF"/>
    <property type="match status" value="1"/>
</dbReference>
<reference evidence="4 5" key="1">
    <citation type="submission" date="2019-02" db="EMBL/GenBank/DDBJ databases">
        <title>Genomic Encyclopedia of Archaeal and Bacterial Type Strains, Phase II (KMG-II): from individual species to whole genera.</title>
        <authorList>
            <person name="Goeker M."/>
        </authorList>
    </citation>
    <scope>NUCLEOTIDE SEQUENCE [LARGE SCALE GENOMIC DNA]</scope>
    <source>
        <strain evidence="4 5">DSM 18101</strain>
    </source>
</reference>
<feature type="domain" description="Smf/DprA SLOG" evidence="2">
    <location>
        <begin position="93"/>
        <end position="302"/>
    </location>
</feature>
<dbReference type="Proteomes" id="UP000292958">
    <property type="component" value="Unassembled WGS sequence"/>
</dbReference>
<keyword evidence="5" id="KW-1185">Reference proteome</keyword>
<comment type="caution">
    <text evidence="4">The sequence shown here is derived from an EMBL/GenBank/DDBJ whole genome shotgun (WGS) entry which is preliminary data.</text>
</comment>
<dbReference type="GO" id="GO:0009294">
    <property type="term" value="P:DNA-mediated transformation"/>
    <property type="evidence" value="ECO:0007669"/>
    <property type="project" value="InterPro"/>
</dbReference>
<dbReference type="PANTHER" id="PTHR43022">
    <property type="entry name" value="PROTEIN SMF"/>
    <property type="match status" value="1"/>
</dbReference>
<name>A0A4Q7YZZ5_9BACT</name>
<dbReference type="InterPro" id="IPR057666">
    <property type="entry name" value="DrpA_SLOG"/>
</dbReference>
<dbReference type="InterPro" id="IPR036388">
    <property type="entry name" value="WH-like_DNA-bd_sf"/>
</dbReference>
<dbReference type="SUPFAM" id="SSF102405">
    <property type="entry name" value="MCP/YpsA-like"/>
    <property type="match status" value="1"/>
</dbReference>
<sequence>MKLGQQEEGVAEGVRAEAQLAWLALVLTPAMGMTRTWRVMRQLGEPERLFDASLTELEGLGMPAHSAQFVFDGKARAVAEDEWTRVAASGGAILTPVEAAYPNRLREIYDPPAVLWIRGDVELLSRPGIAVVGTRHPSPYGAGMAEMLSRDLAARRLTILSGMARGVDTAAHKGALEARGKTVAVWGTGIDVIYPKENKRLAEQIVESGGTIVSEYPLGTFPAPQNFPIRNRLLSGMSVGVLVIEAAEHSGTRITARLAMEQNRDVYAVPGNVTNKNAWGPNTLIKQGAKLTATWEDVWEDLASEIRLQLEDEIGVSANSESKDQESASLFSETRLSNHERMVLDRLRQDESIQLDELIERLEGELGSAEIFTALFELELAGRVRQLPGKNYIRTM</sequence>
<evidence type="ECO:0000313" key="4">
    <source>
        <dbReference type="EMBL" id="RZU42779.1"/>
    </source>
</evidence>
<feature type="domain" description="DprA winged helix" evidence="3">
    <location>
        <begin position="335"/>
        <end position="390"/>
    </location>
</feature>
<dbReference type="NCBIfam" id="TIGR00732">
    <property type="entry name" value="dprA"/>
    <property type="match status" value="1"/>
</dbReference>
<protein>
    <submittedName>
        <fullName evidence="4">DNA processing protein</fullName>
    </submittedName>
</protein>
<organism evidence="4 5">
    <name type="scientific">Edaphobacter modestus</name>
    <dbReference type="NCBI Taxonomy" id="388466"/>
    <lineage>
        <taxon>Bacteria</taxon>
        <taxon>Pseudomonadati</taxon>
        <taxon>Acidobacteriota</taxon>
        <taxon>Terriglobia</taxon>
        <taxon>Terriglobales</taxon>
        <taxon>Acidobacteriaceae</taxon>
        <taxon>Edaphobacter</taxon>
    </lineage>
</organism>
<evidence type="ECO:0000313" key="5">
    <source>
        <dbReference type="Proteomes" id="UP000292958"/>
    </source>
</evidence>
<dbReference type="RefSeq" id="WP_423201761.1">
    <property type="nucleotide sequence ID" value="NZ_SHKW01000001.1"/>
</dbReference>
<dbReference type="Gene3D" id="1.10.10.10">
    <property type="entry name" value="Winged helix-like DNA-binding domain superfamily/Winged helix DNA-binding domain"/>
    <property type="match status" value="1"/>
</dbReference>